<dbReference type="Proteomes" id="UP000195437">
    <property type="component" value="Chromosome"/>
</dbReference>
<dbReference type="EMBL" id="CP021434">
    <property type="protein sequence ID" value="ARU61243.1"/>
    <property type="molecule type" value="Genomic_DNA"/>
</dbReference>
<dbReference type="CDD" id="cd02440">
    <property type="entry name" value="AdoMet_MTases"/>
    <property type="match status" value="1"/>
</dbReference>
<evidence type="ECO:0000313" key="2">
    <source>
        <dbReference type="EMBL" id="ARU61243.1"/>
    </source>
</evidence>
<dbReference type="GO" id="GO:0008757">
    <property type="term" value="F:S-adenosylmethionine-dependent methyltransferase activity"/>
    <property type="evidence" value="ECO:0007669"/>
    <property type="project" value="InterPro"/>
</dbReference>
<name>A0A1Y0IPG2_9BACL</name>
<dbReference type="KEGG" id="tum:CBW65_09740"/>
<sequence>MLHTGKNFFDNEEVFENYWRLRGRGLSANAVLEEPVIDELIGSVAGLNLLDLGCGNGQYGATLLERGAKSLYGVDAAEKMLEAAQERLKGTGSILVQGTFEEIELPAEKFDLALSRLALHYVEDLGPVFAKVQHSLVSGGRFLFSVEHPLLTSSVAQETSGPRGSLVIDDYFHSGPREAEWLGGRVQKFHHTLEEYFLALQGAGFDVEMLRESKPKRELFPTEEEYLRRARIPLFLFLFGRKR</sequence>
<dbReference type="SUPFAM" id="SSF53335">
    <property type="entry name" value="S-adenosyl-L-methionine-dependent methyltransferases"/>
    <property type="match status" value="1"/>
</dbReference>
<proteinExistence type="predicted"/>
<dbReference type="OrthoDB" id="9791837at2"/>
<keyword evidence="3" id="KW-1185">Reference proteome</keyword>
<reference evidence="3" key="1">
    <citation type="submission" date="2017-05" db="EMBL/GenBank/DDBJ databases">
        <authorList>
            <person name="Sung H."/>
        </authorList>
    </citation>
    <scope>NUCLEOTIDE SEQUENCE [LARGE SCALE GENOMIC DNA]</scope>
    <source>
        <strain evidence="3">AR23208</strain>
    </source>
</reference>
<evidence type="ECO:0000313" key="3">
    <source>
        <dbReference type="Proteomes" id="UP000195437"/>
    </source>
</evidence>
<dbReference type="PANTHER" id="PTHR43861:SF1">
    <property type="entry name" value="TRANS-ACONITATE 2-METHYLTRANSFERASE"/>
    <property type="match status" value="1"/>
</dbReference>
<organism evidence="2 3">
    <name type="scientific">Tumebacillus avium</name>
    <dbReference type="NCBI Taxonomy" id="1903704"/>
    <lineage>
        <taxon>Bacteria</taxon>
        <taxon>Bacillati</taxon>
        <taxon>Bacillota</taxon>
        <taxon>Bacilli</taxon>
        <taxon>Bacillales</taxon>
        <taxon>Alicyclobacillaceae</taxon>
        <taxon>Tumebacillus</taxon>
    </lineage>
</organism>
<accession>A0A1Y0IPG2</accession>
<dbReference type="InterPro" id="IPR013216">
    <property type="entry name" value="Methyltransf_11"/>
</dbReference>
<dbReference type="PANTHER" id="PTHR43861">
    <property type="entry name" value="TRANS-ACONITATE 2-METHYLTRANSFERASE-RELATED"/>
    <property type="match status" value="1"/>
</dbReference>
<feature type="domain" description="Methyltransferase type 11" evidence="1">
    <location>
        <begin position="50"/>
        <end position="144"/>
    </location>
</feature>
<protein>
    <recommendedName>
        <fullName evidence="1">Methyltransferase type 11 domain-containing protein</fullName>
    </recommendedName>
</protein>
<dbReference type="InterPro" id="IPR029063">
    <property type="entry name" value="SAM-dependent_MTases_sf"/>
</dbReference>
<dbReference type="Gene3D" id="3.40.50.150">
    <property type="entry name" value="Vaccinia Virus protein VP39"/>
    <property type="match status" value="1"/>
</dbReference>
<gene>
    <name evidence="2" type="ORF">CBW65_09740</name>
</gene>
<dbReference type="AlphaFoldDB" id="A0A1Y0IPG2"/>
<dbReference type="Pfam" id="PF08241">
    <property type="entry name" value="Methyltransf_11"/>
    <property type="match status" value="1"/>
</dbReference>
<evidence type="ECO:0000259" key="1">
    <source>
        <dbReference type="Pfam" id="PF08241"/>
    </source>
</evidence>
<dbReference type="RefSeq" id="WP_087456625.1">
    <property type="nucleotide sequence ID" value="NZ_CP021434.1"/>
</dbReference>